<sequence length="191" mass="21068">MLPALPEFAQHYPEIEFDLDFNDRFVDLVEGGFDVAIRSGPLSDSSLMARRLGPFRFVLAAALAYLAHSGVPRKLSQPEAHACVRYRFPTTGKLQPWDLATGKQAPPELRTALVCNNMEALRGAAEAGFGIGYMPDFLVRDALAAGTLATVLDEACEAPGQFSILWPSSRHLTPRLRVFVDFVCERLFKTV</sequence>
<protein>
    <submittedName>
        <fullName evidence="3">HTH-type transcriptional regulator PgrR</fullName>
    </submittedName>
</protein>
<proteinExistence type="inferred from homology"/>
<dbReference type="Pfam" id="PF03466">
    <property type="entry name" value="LysR_substrate"/>
    <property type="match status" value="1"/>
</dbReference>
<evidence type="ECO:0000259" key="2">
    <source>
        <dbReference type="Pfam" id="PF03466"/>
    </source>
</evidence>
<organism evidence="3 4">
    <name type="scientific">Paraburkholderia hiiakae</name>
    <dbReference type="NCBI Taxonomy" id="1081782"/>
    <lineage>
        <taxon>Bacteria</taxon>
        <taxon>Pseudomonadati</taxon>
        <taxon>Pseudomonadota</taxon>
        <taxon>Betaproteobacteria</taxon>
        <taxon>Burkholderiales</taxon>
        <taxon>Burkholderiaceae</taxon>
        <taxon>Paraburkholderia</taxon>
    </lineage>
</organism>
<name>A0ABN7IDR0_9BURK</name>
<keyword evidence="4" id="KW-1185">Reference proteome</keyword>
<dbReference type="Proteomes" id="UP000656319">
    <property type="component" value="Unassembled WGS sequence"/>
</dbReference>
<dbReference type="EMBL" id="CAJHCQ010000024">
    <property type="protein sequence ID" value="CAD6558286.1"/>
    <property type="molecule type" value="Genomic_DNA"/>
</dbReference>
<dbReference type="Gene3D" id="3.40.190.10">
    <property type="entry name" value="Periplasmic binding protein-like II"/>
    <property type="match status" value="2"/>
</dbReference>
<dbReference type="InterPro" id="IPR005119">
    <property type="entry name" value="LysR_subst-bd"/>
</dbReference>
<dbReference type="CDD" id="cd08476">
    <property type="entry name" value="PBP2_CrgA_like_7"/>
    <property type="match status" value="1"/>
</dbReference>
<dbReference type="InterPro" id="IPR058163">
    <property type="entry name" value="LysR-type_TF_proteobact-type"/>
</dbReference>
<evidence type="ECO:0000256" key="1">
    <source>
        <dbReference type="ARBA" id="ARBA00009437"/>
    </source>
</evidence>
<reference evidence="3 4" key="1">
    <citation type="submission" date="2020-10" db="EMBL/GenBank/DDBJ databases">
        <authorList>
            <person name="Peeters C."/>
        </authorList>
    </citation>
    <scope>NUCLEOTIDE SEQUENCE [LARGE SCALE GENOMIC DNA]</scope>
    <source>
        <strain evidence="3 4">LMG 27952</strain>
    </source>
</reference>
<dbReference type="PANTHER" id="PTHR30537">
    <property type="entry name" value="HTH-TYPE TRANSCRIPTIONAL REGULATOR"/>
    <property type="match status" value="1"/>
</dbReference>
<dbReference type="SUPFAM" id="SSF53850">
    <property type="entry name" value="Periplasmic binding protein-like II"/>
    <property type="match status" value="1"/>
</dbReference>
<comment type="similarity">
    <text evidence="1">Belongs to the LysR transcriptional regulatory family.</text>
</comment>
<evidence type="ECO:0000313" key="3">
    <source>
        <dbReference type="EMBL" id="CAD6558286.1"/>
    </source>
</evidence>
<accession>A0ABN7IDR0</accession>
<evidence type="ECO:0000313" key="4">
    <source>
        <dbReference type="Proteomes" id="UP000656319"/>
    </source>
</evidence>
<dbReference type="PANTHER" id="PTHR30537:SF72">
    <property type="entry name" value="LYSR FAMILY TRANSCRIPTIONAL REGULATOR"/>
    <property type="match status" value="1"/>
</dbReference>
<feature type="domain" description="LysR substrate-binding" evidence="2">
    <location>
        <begin position="2"/>
        <end position="185"/>
    </location>
</feature>
<gene>
    <name evidence="3" type="primary">pgrR_20</name>
    <name evidence="3" type="ORF">LMG27952_06601</name>
</gene>
<comment type="caution">
    <text evidence="3">The sequence shown here is derived from an EMBL/GenBank/DDBJ whole genome shotgun (WGS) entry which is preliminary data.</text>
</comment>